<reference evidence="2" key="1">
    <citation type="submission" date="2023-03" db="EMBL/GenBank/DDBJ databases">
        <title>Massive genome expansion in bonnet fungi (Mycena s.s.) driven by repeated elements and novel gene families across ecological guilds.</title>
        <authorList>
            <consortium name="Lawrence Berkeley National Laboratory"/>
            <person name="Harder C.B."/>
            <person name="Miyauchi S."/>
            <person name="Viragh M."/>
            <person name="Kuo A."/>
            <person name="Thoen E."/>
            <person name="Andreopoulos B."/>
            <person name="Lu D."/>
            <person name="Skrede I."/>
            <person name="Drula E."/>
            <person name="Henrissat B."/>
            <person name="Morin E."/>
            <person name="Kohler A."/>
            <person name="Barry K."/>
            <person name="LaButti K."/>
            <person name="Morin E."/>
            <person name="Salamov A."/>
            <person name="Lipzen A."/>
            <person name="Mereny Z."/>
            <person name="Hegedus B."/>
            <person name="Baldrian P."/>
            <person name="Stursova M."/>
            <person name="Weitz H."/>
            <person name="Taylor A."/>
            <person name="Grigoriev I.V."/>
            <person name="Nagy L.G."/>
            <person name="Martin F."/>
            <person name="Kauserud H."/>
        </authorList>
    </citation>
    <scope>NUCLEOTIDE SEQUENCE</scope>
    <source>
        <strain evidence="2">CBHHK002</strain>
    </source>
</reference>
<gene>
    <name evidence="2" type="ORF">DFH08DRAFT_1089032</name>
</gene>
<accession>A0AAD7E9N1</accession>
<comment type="caution">
    <text evidence="2">The sequence shown here is derived from an EMBL/GenBank/DDBJ whole genome shotgun (WGS) entry which is preliminary data.</text>
</comment>
<name>A0AAD7E9N1_9AGAR</name>
<dbReference type="Proteomes" id="UP001218218">
    <property type="component" value="Unassembled WGS sequence"/>
</dbReference>
<evidence type="ECO:0000256" key="1">
    <source>
        <dbReference type="SAM" id="MobiDB-lite"/>
    </source>
</evidence>
<feature type="region of interest" description="Disordered" evidence="1">
    <location>
        <begin position="190"/>
        <end position="219"/>
    </location>
</feature>
<feature type="compositionally biased region" description="Low complexity" evidence="1">
    <location>
        <begin position="200"/>
        <end position="210"/>
    </location>
</feature>
<sequence length="237" mass="25835">MLSPALPTFLALSQPQPPLLSLHTELLELVVLHFATRPPTQPSANLIHHPCPALDISRRHAETIHRPVQRSLHVRHAPRTAFDQRLAVATLPNGFSYLQAGFSASPGSTPFYVDICVSFFRPIPYSYLPAHHIDVVGCKAGSSSRSCSSSGPTRSSCVAARIFDASLSTRRKIAQIQGVHAADADRMHTDRDLRPLLVEPPRSSSLTPPRTSREELQTTSCTPLRLILSLAATTAES</sequence>
<keyword evidence="3" id="KW-1185">Reference proteome</keyword>
<organism evidence="2 3">
    <name type="scientific">Mycena albidolilacea</name>
    <dbReference type="NCBI Taxonomy" id="1033008"/>
    <lineage>
        <taxon>Eukaryota</taxon>
        <taxon>Fungi</taxon>
        <taxon>Dikarya</taxon>
        <taxon>Basidiomycota</taxon>
        <taxon>Agaricomycotina</taxon>
        <taxon>Agaricomycetes</taxon>
        <taxon>Agaricomycetidae</taxon>
        <taxon>Agaricales</taxon>
        <taxon>Marasmiineae</taxon>
        <taxon>Mycenaceae</taxon>
        <taxon>Mycena</taxon>
    </lineage>
</organism>
<evidence type="ECO:0000313" key="3">
    <source>
        <dbReference type="Proteomes" id="UP001218218"/>
    </source>
</evidence>
<dbReference type="AlphaFoldDB" id="A0AAD7E9N1"/>
<dbReference type="EMBL" id="JARIHO010000096">
    <property type="protein sequence ID" value="KAJ7305489.1"/>
    <property type="molecule type" value="Genomic_DNA"/>
</dbReference>
<protein>
    <submittedName>
        <fullName evidence="2">Uncharacterized protein</fullName>
    </submittedName>
</protein>
<proteinExistence type="predicted"/>
<evidence type="ECO:0000313" key="2">
    <source>
        <dbReference type="EMBL" id="KAJ7305489.1"/>
    </source>
</evidence>